<keyword evidence="3" id="KW-1185">Reference proteome</keyword>
<sequence length="357" mass="40173">MANSTDVAENKTIYEIDLTTDTLLILSLSPSISFMTNETTSETTSEVASEVTSKDSSMSSDDDSEFELGYKLIIKTVEGISLSAKWFKESMSTVDEFLLSIHNKLIMLTKDNTLLPTDYSIAFKAPRETGVSTQLADAHDFIKFKTECLKLVAKKNDMEIYIMIMETTQIKQNKKASNMNKGMVMINDPPTYPLFSHTKTFKKLRSSALSSSQALLLFSEVPFLFSEALSPSSQAPLPSLQAPLPFSQALLSSLQSLQAPFILLPQALSQTLFVPLSQNNWTYGPLAFQLFSLPFNLYQFKKQEVSVKNLKTLSNEAFKECGVKTVGAQQTLHDYTKSNHNYMMVMWYAKKERFEDY</sequence>
<reference evidence="2" key="1">
    <citation type="submission" date="2021-06" db="EMBL/GenBank/DDBJ databases">
        <authorList>
            <person name="Kallberg Y."/>
            <person name="Tangrot J."/>
            <person name="Rosling A."/>
        </authorList>
    </citation>
    <scope>NUCLEOTIDE SEQUENCE</scope>
    <source>
        <strain evidence="2">FL966</strain>
    </source>
</reference>
<evidence type="ECO:0000256" key="1">
    <source>
        <dbReference type="SAM" id="MobiDB-lite"/>
    </source>
</evidence>
<dbReference type="AlphaFoldDB" id="A0A9N9DWA4"/>
<name>A0A9N9DWA4_9GLOM</name>
<organism evidence="2 3">
    <name type="scientific">Cetraspora pellucida</name>
    <dbReference type="NCBI Taxonomy" id="1433469"/>
    <lineage>
        <taxon>Eukaryota</taxon>
        <taxon>Fungi</taxon>
        <taxon>Fungi incertae sedis</taxon>
        <taxon>Mucoromycota</taxon>
        <taxon>Glomeromycotina</taxon>
        <taxon>Glomeromycetes</taxon>
        <taxon>Diversisporales</taxon>
        <taxon>Gigasporaceae</taxon>
        <taxon>Cetraspora</taxon>
    </lineage>
</organism>
<proteinExistence type="predicted"/>
<evidence type="ECO:0000313" key="3">
    <source>
        <dbReference type="Proteomes" id="UP000789759"/>
    </source>
</evidence>
<feature type="compositionally biased region" description="Low complexity" evidence="1">
    <location>
        <begin position="39"/>
        <end position="59"/>
    </location>
</feature>
<comment type="caution">
    <text evidence="2">The sequence shown here is derived from an EMBL/GenBank/DDBJ whole genome shotgun (WGS) entry which is preliminary data.</text>
</comment>
<dbReference type="Proteomes" id="UP000789759">
    <property type="component" value="Unassembled WGS sequence"/>
</dbReference>
<accession>A0A9N9DWA4</accession>
<dbReference type="EMBL" id="CAJVQA010007332">
    <property type="protein sequence ID" value="CAG8655117.1"/>
    <property type="molecule type" value="Genomic_DNA"/>
</dbReference>
<protein>
    <submittedName>
        <fullName evidence="2">3580_t:CDS:1</fullName>
    </submittedName>
</protein>
<evidence type="ECO:0000313" key="2">
    <source>
        <dbReference type="EMBL" id="CAG8655117.1"/>
    </source>
</evidence>
<feature type="region of interest" description="Disordered" evidence="1">
    <location>
        <begin position="39"/>
        <end position="61"/>
    </location>
</feature>
<gene>
    <name evidence="2" type="ORF">CPELLU_LOCUS9531</name>
</gene>